<keyword evidence="6" id="KW-0472">Membrane</keyword>
<dbReference type="InterPro" id="IPR034746">
    <property type="entry name" value="POTRA"/>
</dbReference>
<evidence type="ECO:0000313" key="10">
    <source>
        <dbReference type="Proteomes" id="UP000237798"/>
    </source>
</evidence>
<gene>
    <name evidence="9" type="primary">divIB</name>
    <name evidence="9" type="ORF">CLLU_03830</name>
</gene>
<comment type="subcellular location">
    <subcellularLocation>
        <location evidence="1">Membrane</location>
    </subcellularLocation>
</comment>
<evidence type="ECO:0000256" key="6">
    <source>
        <dbReference type="ARBA" id="ARBA00023136"/>
    </source>
</evidence>
<accession>A0A2T0BRY1</accession>
<evidence type="ECO:0000259" key="8">
    <source>
        <dbReference type="PROSITE" id="PS51779"/>
    </source>
</evidence>
<sequence length="257" mass="29261">MGGTSTKMDNQMIAERRKKRRLRRILIFLLFLLALFFTLCLKLPYFNIQRIEVHGNKNVLSRDIIDNSNIRVGNNIFYVNLKDASNRILSNPYIGDVVISRQLPTIVNINVKEREAVFYCESYKKYYIIDKNGILLQKIDNINNMHLIKLDGIDYTKTDMGKTAGSGKDERKVKIVTSLGNIIVNNNMPLPITYADVSNPLDIKVYFSDMCVKLGSGKNMDVKMNKALNILLQEKLNGAKGYIDVRFNGNPVYKVGG</sequence>
<dbReference type="Gene3D" id="3.10.20.310">
    <property type="entry name" value="membrane protein fhac"/>
    <property type="match status" value="1"/>
</dbReference>
<dbReference type="PROSITE" id="PS51779">
    <property type="entry name" value="POTRA"/>
    <property type="match status" value="1"/>
</dbReference>
<keyword evidence="5" id="KW-1133">Transmembrane helix</keyword>
<dbReference type="RefSeq" id="WP_106007886.1">
    <property type="nucleotide sequence ID" value="NZ_PVXP01000003.1"/>
</dbReference>
<evidence type="ECO:0000256" key="5">
    <source>
        <dbReference type="ARBA" id="ARBA00022989"/>
    </source>
</evidence>
<dbReference type="PANTHER" id="PTHR37820:SF1">
    <property type="entry name" value="CELL DIVISION PROTEIN FTSQ"/>
    <property type="match status" value="1"/>
</dbReference>
<keyword evidence="10" id="KW-1185">Reference proteome</keyword>
<dbReference type="PANTHER" id="PTHR37820">
    <property type="entry name" value="CELL DIVISION PROTEIN DIVIB"/>
    <property type="match status" value="1"/>
</dbReference>
<keyword evidence="2" id="KW-1003">Cell membrane</keyword>
<dbReference type="Pfam" id="PF08478">
    <property type="entry name" value="POTRA_1"/>
    <property type="match status" value="1"/>
</dbReference>
<proteinExistence type="predicted"/>
<keyword evidence="4" id="KW-0812">Transmembrane</keyword>
<feature type="domain" description="POTRA" evidence="8">
    <location>
        <begin position="46"/>
        <end position="114"/>
    </location>
</feature>
<evidence type="ECO:0000256" key="2">
    <source>
        <dbReference type="ARBA" id="ARBA00022475"/>
    </source>
</evidence>
<evidence type="ECO:0000256" key="1">
    <source>
        <dbReference type="ARBA" id="ARBA00004370"/>
    </source>
</evidence>
<evidence type="ECO:0000256" key="7">
    <source>
        <dbReference type="ARBA" id="ARBA00023306"/>
    </source>
</evidence>
<comment type="caution">
    <text evidence="9">The sequence shown here is derived from an EMBL/GenBank/DDBJ whole genome shotgun (WGS) entry which is preliminary data.</text>
</comment>
<dbReference type="InterPro" id="IPR013685">
    <property type="entry name" value="POTRA_FtsQ_type"/>
</dbReference>
<dbReference type="GO" id="GO:0051301">
    <property type="term" value="P:cell division"/>
    <property type="evidence" value="ECO:0007669"/>
    <property type="project" value="UniProtKB-KW"/>
</dbReference>
<protein>
    <submittedName>
        <fullName evidence="9">Cell division protein DivIB</fullName>
    </submittedName>
</protein>
<dbReference type="Pfam" id="PF03799">
    <property type="entry name" value="FtsQ_DivIB_C"/>
    <property type="match status" value="1"/>
</dbReference>
<dbReference type="AlphaFoldDB" id="A0A2T0BRY1"/>
<dbReference type="OrthoDB" id="1953902at2"/>
<evidence type="ECO:0000256" key="3">
    <source>
        <dbReference type="ARBA" id="ARBA00022618"/>
    </source>
</evidence>
<dbReference type="InterPro" id="IPR005548">
    <property type="entry name" value="Cell_div_FtsQ/DivIB_C"/>
</dbReference>
<name>A0A2T0BRY1_9CLOT</name>
<dbReference type="Proteomes" id="UP000237798">
    <property type="component" value="Unassembled WGS sequence"/>
</dbReference>
<dbReference type="InterPro" id="IPR050487">
    <property type="entry name" value="FtsQ_DivIB"/>
</dbReference>
<evidence type="ECO:0000313" key="9">
    <source>
        <dbReference type="EMBL" id="PRR86582.1"/>
    </source>
</evidence>
<reference evidence="9 10" key="1">
    <citation type="submission" date="2018-03" db="EMBL/GenBank/DDBJ databases">
        <title>Genome sequence of Clostridium luticellarii DSM 29923.</title>
        <authorList>
            <person name="Poehlein A."/>
            <person name="Daniel R."/>
        </authorList>
    </citation>
    <scope>NUCLEOTIDE SEQUENCE [LARGE SCALE GENOMIC DNA]</scope>
    <source>
        <strain evidence="9 10">DSM 29923</strain>
    </source>
</reference>
<dbReference type="GO" id="GO:0005886">
    <property type="term" value="C:plasma membrane"/>
    <property type="evidence" value="ECO:0007669"/>
    <property type="project" value="TreeGrafter"/>
</dbReference>
<keyword evidence="3 9" id="KW-0132">Cell division</keyword>
<keyword evidence="7" id="KW-0131">Cell cycle</keyword>
<evidence type="ECO:0000256" key="4">
    <source>
        <dbReference type="ARBA" id="ARBA00022692"/>
    </source>
</evidence>
<dbReference type="EMBL" id="PVXP01000003">
    <property type="protein sequence ID" value="PRR86582.1"/>
    <property type="molecule type" value="Genomic_DNA"/>
</dbReference>
<organism evidence="9 10">
    <name type="scientific">Clostridium luticellarii</name>
    <dbReference type="NCBI Taxonomy" id="1691940"/>
    <lineage>
        <taxon>Bacteria</taxon>
        <taxon>Bacillati</taxon>
        <taxon>Bacillota</taxon>
        <taxon>Clostridia</taxon>
        <taxon>Eubacteriales</taxon>
        <taxon>Clostridiaceae</taxon>
        <taxon>Clostridium</taxon>
    </lineage>
</organism>